<comment type="caution">
    <text evidence="2">The sequence shown here is derived from an EMBL/GenBank/DDBJ whole genome shotgun (WGS) entry which is preliminary data.</text>
</comment>
<gene>
    <name evidence="2" type="ORF">QNI16_34390</name>
</gene>
<dbReference type="RefSeq" id="WP_313988446.1">
    <property type="nucleotide sequence ID" value="NZ_JASJOS010000022.1"/>
</dbReference>
<sequence>MKKRLLRTLSCFLLLLGFCSTVNAQSLYWVGDGGSWNDDSHWSATSGGSGGAGVPATTNAAIFDANSFSSAGQTVTLTTGAICGSINWTGVTNNPTLDLAANLTISGTSAIFADGMSLSGSATITFTSASNTTLTLSNTAKTFGNISFSSNTARTVNVNFASSNAITQTVGVFTVGNNVTLNLNGPANKVFGGISCGTNLRLYQLNNATVNGTANLGASTSLTISGAGYGVDNVVFNGPMSLTQTLIY</sequence>
<evidence type="ECO:0000313" key="2">
    <source>
        <dbReference type="EMBL" id="MDJ1485631.1"/>
    </source>
</evidence>
<name>A0AAE3QV85_9BACT</name>
<feature type="chain" id="PRO_5042060968" description="G8 domain-containing protein" evidence="1">
    <location>
        <begin position="25"/>
        <end position="248"/>
    </location>
</feature>
<dbReference type="AlphaFoldDB" id="A0AAE3QV85"/>
<feature type="non-terminal residue" evidence="2">
    <location>
        <position position="248"/>
    </location>
</feature>
<reference evidence="2" key="1">
    <citation type="submission" date="2023-05" db="EMBL/GenBank/DDBJ databases">
        <authorList>
            <person name="Zhang X."/>
        </authorList>
    </citation>
    <scope>NUCLEOTIDE SEQUENCE</scope>
    <source>
        <strain evidence="2">YF14B1</strain>
    </source>
</reference>
<dbReference type="EMBL" id="JASJOS010000022">
    <property type="protein sequence ID" value="MDJ1485631.1"/>
    <property type="molecule type" value="Genomic_DNA"/>
</dbReference>
<protein>
    <recommendedName>
        <fullName evidence="4">G8 domain-containing protein</fullName>
    </recommendedName>
</protein>
<evidence type="ECO:0000313" key="3">
    <source>
        <dbReference type="Proteomes" id="UP001241110"/>
    </source>
</evidence>
<accession>A0AAE3QV85</accession>
<dbReference type="Proteomes" id="UP001241110">
    <property type="component" value="Unassembled WGS sequence"/>
</dbReference>
<keyword evidence="1" id="KW-0732">Signal</keyword>
<evidence type="ECO:0008006" key="4">
    <source>
        <dbReference type="Google" id="ProtNLM"/>
    </source>
</evidence>
<feature type="signal peptide" evidence="1">
    <location>
        <begin position="1"/>
        <end position="24"/>
    </location>
</feature>
<evidence type="ECO:0000256" key="1">
    <source>
        <dbReference type="SAM" id="SignalP"/>
    </source>
</evidence>
<proteinExistence type="predicted"/>
<organism evidence="2 3">
    <name type="scientific">Xanthocytophaga flava</name>
    <dbReference type="NCBI Taxonomy" id="3048013"/>
    <lineage>
        <taxon>Bacteria</taxon>
        <taxon>Pseudomonadati</taxon>
        <taxon>Bacteroidota</taxon>
        <taxon>Cytophagia</taxon>
        <taxon>Cytophagales</taxon>
        <taxon>Rhodocytophagaceae</taxon>
        <taxon>Xanthocytophaga</taxon>
    </lineage>
</organism>